<dbReference type="GO" id="GO:0033765">
    <property type="term" value="F:steroid dehydrogenase activity, acting on the CH-CH group of donors"/>
    <property type="evidence" value="ECO:0007669"/>
    <property type="project" value="UniProtKB-ARBA"/>
</dbReference>
<accession>A0A223ECJ8</accession>
<dbReference type="Pfam" id="PF00890">
    <property type="entry name" value="FAD_binding_2"/>
    <property type="match status" value="1"/>
</dbReference>
<gene>
    <name evidence="6" type="ORF">BS1321_01765</name>
</gene>
<dbReference type="Proteomes" id="UP000214618">
    <property type="component" value="Chromosome"/>
</dbReference>
<keyword evidence="2" id="KW-0285">Flavoprotein</keyword>
<dbReference type="Gene3D" id="3.50.50.60">
    <property type="entry name" value="FAD/NAD(P)-binding domain"/>
    <property type="match status" value="1"/>
</dbReference>
<dbReference type="InterPro" id="IPR003953">
    <property type="entry name" value="FAD-dep_OxRdtase_2_FAD-bd"/>
</dbReference>
<evidence type="ECO:0000259" key="5">
    <source>
        <dbReference type="Pfam" id="PF00890"/>
    </source>
</evidence>
<dbReference type="NCBIfam" id="NF006130">
    <property type="entry name" value="PRK08274.1"/>
    <property type="match status" value="1"/>
</dbReference>
<dbReference type="InterPro" id="IPR050315">
    <property type="entry name" value="FAD-oxidoreductase_2"/>
</dbReference>
<evidence type="ECO:0000256" key="4">
    <source>
        <dbReference type="ARBA" id="ARBA00023002"/>
    </source>
</evidence>
<evidence type="ECO:0000313" key="7">
    <source>
        <dbReference type="Proteomes" id="UP000214618"/>
    </source>
</evidence>
<evidence type="ECO:0000256" key="2">
    <source>
        <dbReference type="ARBA" id="ARBA00022630"/>
    </source>
</evidence>
<dbReference type="PANTHER" id="PTHR43400">
    <property type="entry name" value="FUMARATE REDUCTASE"/>
    <property type="match status" value="1"/>
</dbReference>
<dbReference type="Gene3D" id="3.90.700.10">
    <property type="entry name" value="Succinate dehydrogenase/fumarate reductase flavoprotein, catalytic domain"/>
    <property type="match status" value="1"/>
</dbReference>
<evidence type="ECO:0000313" key="6">
    <source>
        <dbReference type="EMBL" id="ASS92815.1"/>
    </source>
</evidence>
<proteinExistence type="predicted"/>
<dbReference type="GeneID" id="56471449"/>
<sequence length="503" mass="55482">MSNTQNYDVVVVGAGNAALCAAISAKEGGARVLVLERGPVEKRGGNSFFTDGAIRVAYNNLDAIRNIIPELTDEESDLIVMPEYSESDYYNDLMRVTGGQSNPELAKQLVSRSYETITWMRDQGIKFELNYENQSFVQDGKRNFWGGLPIKTEDKGVGLMRQLFARTEEIGIDVWYDSRAVELVSEHNTITGVVVENDHTMVTVQTSGVILACGGFEANKKMRSENIGEEWEAAIVRGTEFNTGDGISMAMAVGAEKFGQWSGCHSIGTDYNAPKVGDFTKPGDIFKKHSYPYSVMLNNEGKRFVDEGADLRNYTYAKYGREVLKQPGHVAYQIYDAQVRPMLRKEYDLEEATIYKADTLGELASLLPVNQTQFLKTIEEYNSAVQDGEYRPAEKDGKGTKGITPPKSNWALRIEQGPFYAFPVTCGITFSFGGLHVDTTGHVLDKEEQPIKGLFAAGEMIGGIFYENYPGGSGLMSGAVFGKLAGSSAARYTQEKVETINNH</sequence>
<dbReference type="SUPFAM" id="SSF56425">
    <property type="entry name" value="Succinate dehydrogenase/fumarate reductase flavoprotein, catalytic domain"/>
    <property type="match status" value="1"/>
</dbReference>
<evidence type="ECO:0000256" key="3">
    <source>
        <dbReference type="ARBA" id="ARBA00022827"/>
    </source>
</evidence>
<dbReference type="AlphaFoldDB" id="A0A223ECJ8"/>
<dbReference type="InterPro" id="IPR036188">
    <property type="entry name" value="FAD/NAD-bd_sf"/>
</dbReference>
<dbReference type="EMBL" id="CP017704">
    <property type="protein sequence ID" value="ASS92815.1"/>
    <property type="molecule type" value="Genomic_DNA"/>
</dbReference>
<reference evidence="6 7" key="1">
    <citation type="submission" date="2016-10" db="EMBL/GenBank/DDBJ databases">
        <title>The whole genome sequencing and assembly of Bacillus simplex DSM 1321 strain.</title>
        <authorList>
            <person name="Park M.-K."/>
            <person name="Lee Y.-J."/>
            <person name="Yi H."/>
            <person name="Bahn Y.-S."/>
            <person name="Kim J.F."/>
            <person name="Lee D.-W."/>
        </authorList>
    </citation>
    <scope>NUCLEOTIDE SEQUENCE [LARGE SCALE GENOMIC DNA]</scope>
    <source>
        <strain evidence="6 7">DSM 1321</strain>
    </source>
</reference>
<dbReference type="RefSeq" id="WP_063233362.1">
    <property type="nucleotide sequence ID" value="NZ_CP017704.1"/>
</dbReference>
<keyword evidence="4" id="KW-0560">Oxidoreductase</keyword>
<dbReference type="PANTHER" id="PTHR43400:SF7">
    <property type="entry name" value="FAD-DEPENDENT OXIDOREDUCTASE 2 FAD BINDING DOMAIN-CONTAINING PROTEIN"/>
    <property type="match status" value="1"/>
</dbReference>
<organism evidence="6 7">
    <name type="scientific">Peribacillus simplex NBRC 15720 = DSM 1321</name>
    <dbReference type="NCBI Taxonomy" id="1349754"/>
    <lineage>
        <taxon>Bacteria</taxon>
        <taxon>Bacillati</taxon>
        <taxon>Bacillota</taxon>
        <taxon>Bacilli</taxon>
        <taxon>Bacillales</taxon>
        <taxon>Bacillaceae</taxon>
        <taxon>Peribacillus</taxon>
    </lineage>
</organism>
<feature type="domain" description="FAD-dependent oxidoreductase 2 FAD-binding" evidence="5">
    <location>
        <begin position="8"/>
        <end position="473"/>
    </location>
</feature>
<evidence type="ECO:0000256" key="1">
    <source>
        <dbReference type="ARBA" id="ARBA00001974"/>
    </source>
</evidence>
<comment type="cofactor">
    <cofactor evidence="1">
        <name>FAD</name>
        <dbReference type="ChEBI" id="CHEBI:57692"/>
    </cofactor>
</comment>
<dbReference type="InterPro" id="IPR027477">
    <property type="entry name" value="Succ_DH/fumarate_Rdtase_cat_sf"/>
</dbReference>
<dbReference type="SUPFAM" id="SSF51905">
    <property type="entry name" value="FAD/NAD(P)-binding domain"/>
    <property type="match status" value="1"/>
</dbReference>
<dbReference type="OrthoDB" id="9806724at2"/>
<name>A0A223ECJ8_9BACI</name>
<keyword evidence="3" id="KW-0274">FAD</keyword>
<protein>
    <submittedName>
        <fullName evidence="6">Tricarballylate dehydrogenase</fullName>
    </submittedName>
</protein>